<keyword evidence="10" id="KW-0560">Oxidoreductase</keyword>
<dbReference type="GO" id="GO:0005789">
    <property type="term" value="C:endoplasmic reticulum membrane"/>
    <property type="evidence" value="ECO:0007669"/>
    <property type="project" value="UniProtKB-SubCell"/>
</dbReference>
<evidence type="ECO:0000256" key="15">
    <source>
        <dbReference type="SAM" id="MobiDB-lite"/>
    </source>
</evidence>
<dbReference type="EMBL" id="HBEQ01000768">
    <property type="protein sequence ID" value="CAD8513169.1"/>
    <property type="molecule type" value="Transcribed_RNA"/>
</dbReference>
<keyword evidence="7" id="KW-0223">Dioxygenase</keyword>
<name>A0A7S0I7B8_MICPS</name>
<dbReference type="SMART" id="SM00702">
    <property type="entry name" value="P4Hc"/>
    <property type="match status" value="1"/>
</dbReference>
<dbReference type="GO" id="GO:0004656">
    <property type="term" value="F:procollagen-proline 4-dioxygenase activity"/>
    <property type="evidence" value="ECO:0007669"/>
    <property type="project" value="UniProtKB-EC"/>
</dbReference>
<dbReference type="InterPro" id="IPR005123">
    <property type="entry name" value="Oxoglu/Fe-dep_dioxygenase_dom"/>
</dbReference>
<feature type="domain" description="Fe2OG dioxygenase" evidence="17">
    <location>
        <begin position="280"/>
        <end position="409"/>
    </location>
</feature>
<evidence type="ECO:0000256" key="13">
    <source>
        <dbReference type="ARBA" id="ARBA00023180"/>
    </source>
</evidence>
<keyword evidence="13" id="KW-0325">Glycoprotein</keyword>
<dbReference type="PROSITE" id="PS51471">
    <property type="entry name" value="FE2OG_OXY"/>
    <property type="match status" value="1"/>
</dbReference>
<keyword evidence="12 16" id="KW-0472">Membrane</keyword>
<comment type="similarity">
    <text evidence="3">Belongs to the P4HA family.</text>
</comment>
<feature type="region of interest" description="Disordered" evidence="15">
    <location>
        <begin position="137"/>
        <end position="162"/>
    </location>
</feature>
<dbReference type="EC" id="1.14.11.2" evidence="4"/>
<dbReference type="InterPro" id="IPR045054">
    <property type="entry name" value="P4HA-like"/>
</dbReference>
<dbReference type="PANTHER" id="PTHR10869:SF238">
    <property type="entry name" value="PROLYL 4-HYDROXYLASE 6-RELATED"/>
    <property type="match status" value="1"/>
</dbReference>
<keyword evidence="9 16" id="KW-1133">Transmembrane helix</keyword>
<evidence type="ECO:0000256" key="12">
    <source>
        <dbReference type="ARBA" id="ARBA00023136"/>
    </source>
</evidence>
<evidence type="ECO:0000256" key="1">
    <source>
        <dbReference type="ARBA" id="ARBA00001961"/>
    </source>
</evidence>
<dbReference type="InterPro" id="IPR006620">
    <property type="entry name" value="Pro_4_hyd_alph"/>
</dbReference>
<feature type="transmembrane region" description="Helical" evidence="16">
    <location>
        <begin position="21"/>
        <end position="40"/>
    </location>
</feature>
<evidence type="ECO:0000256" key="8">
    <source>
        <dbReference type="ARBA" id="ARBA00022968"/>
    </source>
</evidence>
<keyword evidence="8" id="KW-0735">Signal-anchor</keyword>
<accession>A0A7S0I7B8</accession>
<evidence type="ECO:0000256" key="16">
    <source>
        <dbReference type="SAM" id="Phobius"/>
    </source>
</evidence>
<evidence type="ECO:0000256" key="11">
    <source>
        <dbReference type="ARBA" id="ARBA00023004"/>
    </source>
</evidence>
<dbReference type="Gene3D" id="2.60.120.620">
    <property type="entry name" value="q2cbj1_9rhob like domain"/>
    <property type="match status" value="1"/>
</dbReference>
<dbReference type="GO" id="GO:0031418">
    <property type="term" value="F:L-ascorbic acid binding"/>
    <property type="evidence" value="ECO:0007669"/>
    <property type="project" value="InterPro"/>
</dbReference>
<evidence type="ECO:0000256" key="3">
    <source>
        <dbReference type="ARBA" id="ARBA00006511"/>
    </source>
</evidence>
<evidence type="ECO:0000313" key="18">
    <source>
        <dbReference type="EMBL" id="CAD8513169.1"/>
    </source>
</evidence>
<dbReference type="AlphaFoldDB" id="A0A7S0I7B8"/>
<comment type="subcellular location">
    <subcellularLocation>
        <location evidence="2">Endoplasmic reticulum membrane</location>
        <topology evidence="2">Single-pass type II membrane protein</topology>
    </subcellularLocation>
</comment>
<dbReference type="PANTHER" id="PTHR10869">
    <property type="entry name" value="PROLYL 4-HYDROXYLASE ALPHA SUBUNIT"/>
    <property type="match status" value="1"/>
</dbReference>
<evidence type="ECO:0000256" key="5">
    <source>
        <dbReference type="ARBA" id="ARBA00022692"/>
    </source>
</evidence>
<evidence type="ECO:0000256" key="2">
    <source>
        <dbReference type="ARBA" id="ARBA00004648"/>
    </source>
</evidence>
<evidence type="ECO:0000259" key="17">
    <source>
        <dbReference type="PROSITE" id="PS51471"/>
    </source>
</evidence>
<evidence type="ECO:0000256" key="14">
    <source>
        <dbReference type="ARBA" id="ARBA00049169"/>
    </source>
</evidence>
<sequence>MRSSGRKSLHKTFPPRGGLPWFIAALCFGWSVFMTVEFLTRDLPDAGTGRLARAERAASFGRDVEKMIAQQVEERVAKEMAALKTNGDANPGDPGVPRKGGVFGTVHDVGQAGGALRAAAEEGERKVAERMAKITGREPSAPDLGESTERTVPDPTNIASDDPEEAFLKSTTPLPRSLYGRLNQLTNLPGFPASPPLVLSNHEPKAYMFRNFLTPRECEHLMRLAKQQLAPSTVVGDKGSGSMVSKIRTSAGMFLGRGQDPTVRAIEERIAAASGLPEPNGEGLQILRYENGQKYDPHFDYFHDQVNSSPRRGGQRMATMLIYLEDTEEGGETIFPNGVRPEDWDADEPDNHNSWSDCAKKGIPVKSHRGDAVLFWSLKEDYTLDNGSLHGACPVIKGEKWTAVKWIRVAKFDGGFTDPLPMPALARSDRSKGECLDEWSECGEWAKKGWCDRNPSFMTGTEGARDSRGPACPQSCDASCV</sequence>
<gene>
    <name evidence="18" type="ORF">MCOM1403_LOCUS594</name>
</gene>
<keyword evidence="6" id="KW-0479">Metal-binding</keyword>
<dbReference type="FunFam" id="2.60.120.620:FF:000002">
    <property type="entry name" value="Prolyl 4-hydroxylase 4"/>
    <property type="match status" value="1"/>
</dbReference>
<evidence type="ECO:0000256" key="7">
    <source>
        <dbReference type="ARBA" id="ARBA00022964"/>
    </source>
</evidence>
<dbReference type="Pfam" id="PF13640">
    <property type="entry name" value="2OG-FeII_Oxy_3"/>
    <property type="match status" value="1"/>
</dbReference>
<evidence type="ECO:0000256" key="10">
    <source>
        <dbReference type="ARBA" id="ARBA00023002"/>
    </source>
</evidence>
<keyword evidence="11" id="KW-0408">Iron</keyword>
<dbReference type="GO" id="GO:0005506">
    <property type="term" value="F:iron ion binding"/>
    <property type="evidence" value="ECO:0007669"/>
    <property type="project" value="InterPro"/>
</dbReference>
<protein>
    <recommendedName>
        <fullName evidence="4">procollagen-proline 4-dioxygenase</fullName>
        <ecNumber evidence="4">1.14.11.2</ecNumber>
    </recommendedName>
</protein>
<reference evidence="18" key="1">
    <citation type="submission" date="2021-01" db="EMBL/GenBank/DDBJ databases">
        <authorList>
            <person name="Corre E."/>
            <person name="Pelletier E."/>
            <person name="Niang G."/>
            <person name="Scheremetjew M."/>
            <person name="Finn R."/>
            <person name="Kale V."/>
            <person name="Holt S."/>
            <person name="Cochrane G."/>
            <person name="Meng A."/>
            <person name="Brown T."/>
            <person name="Cohen L."/>
        </authorList>
    </citation>
    <scope>NUCLEOTIDE SEQUENCE</scope>
    <source>
        <strain evidence="18">CCMP1723</strain>
    </source>
</reference>
<organism evidence="18">
    <name type="scientific">Micromonas pusilla</name>
    <name type="common">Picoplanktonic green alga</name>
    <name type="synonym">Chromulina pusilla</name>
    <dbReference type="NCBI Taxonomy" id="38833"/>
    <lineage>
        <taxon>Eukaryota</taxon>
        <taxon>Viridiplantae</taxon>
        <taxon>Chlorophyta</taxon>
        <taxon>Mamiellophyceae</taxon>
        <taxon>Mamiellales</taxon>
        <taxon>Mamiellaceae</taxon>
        <taxon>Micromonas</taxon>
    </lineage>
</organism>
<dbReference type="InterPro" id="IPR044862">
    <property type="entry name" value="Pro_4_hyd_alph_FE2OG_OXY"/>
</dbReference>
<evidence type="ECO:0000256" key="4">
    <source>
        <dbReference type="ARBA" id="ARBA00012269"/>
    </source>
</evidence>
<comment type="cofactor">
    <cofactor evidence="1">
        <name>L-ascorbate</name>
        <dbReference type="ChEBI" id="CHEBI:38290"/>
    </cofactor>
</comment>
<evidence type="ECO:0000256" key="9">
    <source>
        <dbReference type="ARBA" id="ARBA00022989"/>
    </source>
</evidence>
<keyword evidence="5 16" id="KW-0812">Transmembrane</keyword>
<evidence type="ECO:0000256" key="6">
    <source>
        <dbReference type="ARBA" id="ARBA00022723"/>
    </source>
</evidence>
<proteinExistence type="inferred from homology"/>
<comment type="catalytic activity">
    <reaction evidence="14">
        <text>L-prolyl-[collagen] + 2-oxoglutarate + O2 = trans-4-hydroxy-L-prolyl-[collagen] + succinate + CO2</text>
        <dbReference type="Rhea" id="RHEA:18945"/>
        <dbReference type="Rhea" id="RHEA-COMP:11676"/>
        <dbReference type="Rhea" id="RHEA-COMP:11680"/>
        <dbReference type="ChEBI" id="CHEBI:15379"/>
        <dbReference type="ChEBI" id="CHEBI:16526"/>
        <dbReference type="ChEBI" id="CHEBI:16810"/>
        <dbReference type="ChEBI" id="CHEBI:30031"/>
        <dbReference type="ChEBI" id="CHEBI:50342"/>
        <dbReference type="ChEBI" id="CHEBI:61965"/>
        <dbReference type="EC" id="1.14.11.2"/>
    </reaction>
</comment>